<keyword evidence="1" id="KW-0862">Zinc</keyword>
<dbReference type="PANTHER" id="PTHR33116">
    <property type="entry name" value="REVERSE TRANSCRIPTASE ZINC-BINDING DOMAIN-CONTAINING PROTEIN-RELATED-RELATED"/>
    <property type="match status" value="1"/>
</dbReference>
<keyword evidence="1" id="KW-0479">Metal-binding</keyword>
<dbReference type="InterPro" id="IPR036397">
    <property type="entry name" value="RNaseH_sf"/>
</dbReference>
<dbReference type="SUPFAM" id="SSF56672">
    <property type="entry name" value="DNA/RNA polymerases"/>
    <property type="match status" value="1"/>
</dbReference>
<dbReference type="InterPro" id="IPR043502">
    <property type="entry name" value="DNA/RNA_pol_sf"/>
</dbReference>
<dbReference type="Pfam" id="PF00078">
    <property type="entry name" value="RVT_1"/>
    <property type="match status" value="1"/>
</dbReference>
<dbReference type="STRING" id="210143.A0A1R3J102"/>
<dbReference type="InterPro" id="IPR000477">
    <property type="entry name" value="RT_dom"/>
</dbReference>
<dbReference type="PROSITE" id="PS50878">
    <property type="entry name" value="RT_POL"/>
    <property type="match status" value="1"/>
</dbReference>
<dbReference type="Proteomes" id="UP000188268">
    <property type="component" value="Unassembled WGS sequence"/>
</dbReference>
<name>A0A1R3J102_COCAP</name>
<dbReference type="GO" id="GO:0003676">
    <property type="term" value="F:nucleic acid binding"/>
    <property type="evidence" value="ECO:0007669"/>
    <property type="project" value="InterPro"/>
</dbReference>
<feature type="compositionally biased region" description="Basic residues" evidence="2">
    <location>
        <begin position="211"/>
        <end position="227"/>
    </location>
</feature>
<keyword evidence="7" id="KW-1185">Reference proteome</keyword>
<dbReference type="OMA" id="CASEFND"/>
<dbReference type="SUPFAM" id="SSF56219">
    <property type="entry name" value="DNase I-like"/>
    <property type="match status" value="1"/>
</dbReference>
<feature type="domain" description="CCHC-type" evidence="3">
    <location>
        <begin position="170"/>
        <end position="183"/>
    </location>
</feature>
<dbReference type="InterPro" id="IPR002156">
    <property type="entry name" value="RNaseH_domain"/>
</dbReference>
<feature type="compositionally biased region" description="Basic and acidic residues" evidence="2">
    <location>
        <begin position="335"/>
        <end position="351"/>
    </location>
</feature>
<feature type="region of interest" description="Disordered" evidence="2">
    <location>
        <begin position="205"/>
        <end position="266"/>
    </location>
</feature>
<dbReference type="Pfam" id="PF03372">
    <property type="entry name" value="Exo_endo_phos"/>
    <property type="match status" value="1"/>
</dbReference>
<dbReference type="InterPro" id="IPR012337">
    <property type="entry name" value="RNaseH-like_sf"/>
</dbReference>
<dbReference type="Pfam" id="PF13966">
    <property type="entry name" value="zf-RVT"/>
    <property type="match status" value="1"/>
</dbReference>
<dbReference type="PANTHER" id="PTHR33116:SF70">
    <property type="entry name" value="NON-LTR RETROELEMENT REVERSE TRANSCRIPTASE-LIKE PROTEIN"/>
    <property type="match status" value="1"/>
</dbReference>
<comment type="caution">
    <text evidence="6">The sequence shown here is derived from an EMBL/GenBank/DDBJ whole genome shotgun (WGS) entry which is preliminary data.</text>
</comment>
<sequence>MAELDFLASLQARDPFESGFFYVAEDGPSLCSPRDGNSSAKLSYKDVLGSPFSSSVQMVVDDVSDDEFEDDQSSIPCVHLSKEEKRRVRSPWVNALLLNLRGKSLPFKRNFGKSGKCFGSLQKVDYHTNHNSRGRFARFCVLVPCNKPLINKIKIGRLIQELQYEDVSCCFTCGIMGHKNTDCAKNKEDNTKVVEVEKSELGPWMLVNNRKNSKSRSRGRSRTKANHRGWSDRSQGQNDRHPVKIWRPKSKSNFEKSKEAGPSGTKQLCDGCCDPESVGQPTLVILDKGPTGTQNEEVAEFIGPCPNVSESEIPSYSHSQKSHVEANSEIKEGISGEFKSEKPHERQHITEEESGAYRCGANSGGENPKIGAEGQNFVSFQCADSSVVDDGNADFVERGGCGKTSKADDVNGDIDSTLSNKDLPSITPCEDLRSGSNNKRIGHHAMRLRKILRTARRRGMEWIDPIGFSGGIWLLWNADEFDVHIHSKTQQEITALAKVRSLNQSYAISAVYASPDRESRLLLWDYLACLGANLNLHWIWIGDFNETLCSLDKYGGRVVNPLNSSSLNDALSSCDMIDIGFVGPRFTWSNKNPISTLILERIDRAWINSAWLDSFPESTLFHLPRICSDHCPILFSTNASNPVFEEKPFRFQPMWFSDSSFFDVVKSVWDSNVGNFDSKILDFIQAVKEWNKNVFGNVFHKKNRLLARIKGAQLALANNPSQFLIDLEKQLQTDFIDILRQEETLWAMKSRIDWLKDGDKNTKFFHLTTKVRRKCNRIVALKDNVGNWLYNDDCKKHVIDFFSNLYTTEFPSHDLVANYEPPSIVKIDSQVHGRLVAIPSIREIKDALWSLKPFKAPGTDGLHAGFFQKCWDDIKDSLVQAIKAVFENNCMPDSWKHFLICLVPKTVSPDCIKLFRPISLANTCYKIVTKIIALRMKSLMNDIINPVQAAFISGRRASDNIILVQEALHSARVSSSKEGWMFIKIDLEKAFDRLEWGFIRDMLKFFNFPNNLIKLIMSCISDPSLAILINGSSSDEFHASRGIRQGDPISPYLFLLSMEYLSLLIENEVDNNSWNPIQIGRNGPKFSHALFADDIILAARANMGNCMTISRILDDFCHRSGQKVNKDKTKMWFSPKVSDSLAFDITNMLGFSRTNNLGTYLGHPLLVNKAKKADFGPLIEKIRNRLAGWKAKNLSLAGKSTLIQSVTSSIVDYPMQASALPPPVLDEIDRLQRNFLWGDSEEKRKIHSINWVNVTKAKRKGGLNLRRSRLRNVALMAKLIWRVKRNPENMWVKALCSKYNFDTFHKKSNNSNTWLSIRKGKDVFRRGCKKVINSGINISFWLDTWVGVVPLREIIHGPFNRNEENIKVSSCVNLDGTWNFDCVSFVLPDFIIDKIHAIPYCLQNPREDTFTWNLSSNGEFSLDTAYILAANDDFIFDPFWKKLWKSPCNNRIRHFLWLSAHNRLTTNSLLHNRQISDNFSCDLCIDSEEDCLHVLRDCTFATEVWQSFSLPDNFFDSLSIKDWIDLNLSSSMSFRNTPWPTLFAYSCWAIWKARNSRTFLGKVALPFTVKTQAVNLSIEFFHLAFNNTTAIKRNEILVSWIPPLQGWFKLNSDGSVEGNPGIAGSGGAIRDDQGQWVAGYSRKIGYTSSLQAEFWGLRDGLILAHSKGIQKLEVNVDALNVITLINNADISVHPLGNIIYDCRMLMQRFPCLNLSHCFREGNMVADALANNGRVQQMSFSVFDVIPYFVFDLLMADTAGISLPRLVNT</sequence>
<evidence type="ECO:0000259" key="3">
    <source>
        <dbReference type="PROSITE" id="PS50158"/>
    </source>
</evidence>
<keyword evidence="6" id="KW-0808">Transferase</keyword>
<evidence type="ECO:0000313" key="6">
    <source>
        <dbReference type="EMBL" id="OMO88470.1"/>
    </source>
</evidence>
<proteinExistence type="predicted"/>
<reference evidence="6 7" key="1">
    <citation type="submission" date="2013-09" db="EMBL/GenBank/DDBJ databases">
        <title>Corchorus capsularis genome sequencing.</title>
        <authorList>
            <person name="Alam M."/>
            <person name="Haque M.S."/>
            <person name="Islam M.S."/>
            <person name="Emdad E.M."/>
            <person name="Islam M.M."/>
            <person name="Ahmed B."/>
            <person name="Halim A."/>
            <person name="Hossen Q.M.M."/>
            <person name="Hossain M.Z."/>
            <person name="Ahmed R."/>
            <person name="Khan M.M."/>
            <person name="Islam R."/>
            <person name="Rashid M.M."/>
            <person name="Khan S.A."/>
            <person name="Rahman M.S."/>
            <person name="Alam M."/>
        </authorList>
    </citation>
    <scope>NUCLEOTIDE SEQUENCE [LARGE SCALE GENOMIC DNA]</scope>
    <source>
        <strain evidence="7">cv. CVL-1</strain>
        <tissue evidence="6">Whole seedling</tissue>
    </source>
</reference>
<evidence type="ECO:0000256" key="2">
    <source>
        <dbReference type="SAM" id="MobiDB-lite"/>
    </source>
</evidence>
<dbReference type="InterPro" id="IPR026960">
    <property type="entry name" value="RVT-Znf"/>
</dbReference>
<dbReference type="PROSITE" id="PS50158">
    <property type="entry name" value="ZF_CCHC"/>
    <property type="match status" value="1"/>
</dbReference>
<dbReference type="PROSITE" id="PS50879">
    <property type="entry name" value="RNASE_H_1"/>
    <property type="match status" value="1"/>
</dbReference>
<dbReference type="EMBL" id="AWWV01008982">
    <property type="protein sequence ID" value="OMO88470.1"/>
    <property type="molecule type" value="Genomic_DNA"/>
</dbReference>
<dbReference type="GO" id="GO:0004523">
    <property type="term" value="F:RNA-DNA hybrid ribonuclease activity"/>
    <property type="evidence" value="ECO:0007669"/>
    <property type="project" value="InterPro"/>
</dbReference>
<keyword evidence="6" id="KW-0548">Nucleotidyltransferase</keyword>
<evidence type="ECO:0000256" key="1">
    <source>
        <dbReference type="PROSITE-ProRule" id="PRU00047"/>
    </source>
</evidence>
<dbReference type="Gramene" id="OMO88470">
    <property type="protein sequence ID" value="OMO88470"/>
    <property type="gene ID" value="CCACVL1_08374"/>
</dbReference>
<dbReference type="Gene3D" id="3.30.420.10">
    <property type="entry name" value="Ribonuclease H-like superfamily/Ribonuclease H"/>
    <property type="match status" value="1"/>
</dbReference>
<evidence type="ECO:0000259" key="4">
    <source>
        <dbReference type="PROSITE" id="PS50878"/>
    </source>
</evidence>
<keyword evidence="6" id="KW-0695">RNA-directed DNA polymerase</keyword>
<dbReference type="GO" id="GO:0003964">
    <property type="term" value="F:RNA-directed DNA polymerase activity"/>
    <property type="evidence" value="ECO:0007669"/>
    <property type="project" value="UniProtKB-KW"/>
</dbReference>
<dbReference type="InterPro" id="IPR001878">
    <property type="entry name" value="Znf_CCHC"/>
</dbReference>
<dbReference type="InterPro" id="IPR005135">
    <property type="entry name" value="Endo/exonuclease/phosphatase"/>
</dbReference>
<dbReference type="InterPro" id="IPR044730">
    <property type="entry name" value="RNase_H-like_dom_plant"/>
</dbReference>
<protein>
    <submittedName>
        <fullName evidence="6">Reverse transcriptase</fullName>
    </submittedName>
</protein>
<dbReference type="CDD" id="cd01650">
    <property type="entry name" value="RT_nLTR_like"/>
    <property type="match status" value="1"/>
</dbReference>
<evidence type="ECO:0000259" key="5">
    <source>
        <dbReference type="PROSITE" id="PS50879"/>
    </source>
</evidence>
<dbReference type="CDD" id="cd06222">
    <property type="entry name" value="RNase_H_like"/>
    <property type="match status" value="1"/>
</dbReference>
<organism evidence="6 7">
    <name type="scientific">Corchorus capsularis</name>
    <name type="common">Jute</name>
    <dbReference type="NCBI Taxonomy" id="210143"/>
    <lineage>
        <taxon>Eukaryota</taxon>
        <taxon>Viridiplantae</taxon>
        <taxon>Streptophyta</taxon>
        <taxon>Embryophyta</taxon>
        <taxon>Tracheophyta</taxon>
        <taxon>Spermatophyta</taxon>
        <taxon>Magnoliopsida</taxon>
        <taxon>eudicotyledons</taxon>
        <taxon>Gunneridae</taxon>
        <taxon>Pentapetalae</taxon>
        <taxon>rosids</taxon>
        <taxon>malvids</taxon>
        <taxon>Malvales</taxon>
        <taxon>Malvaceae</taxon>
        <taxon>Grewioideae</taxon>
        <taxon>Apeibeae</taxon>
        <taxon>Corchorus</taxon>
    </lineage>
</organism>
<dbReference type="GO" id="GO:0008270">
    <property type="term" value="F:zinc ion binding"/>
    <property type="evidence" value="ECO:0007669"/>
    <property type="project" value="UniProtKB-KW"/>
</dbReference>
<feature type="domain" description="RNase H type-1" evidence="5">
    <location>
        <begin position="1604"/>
        <end position="1734"/>
    </location>
</feature>
<feature type="region of interest" description="Disordered" evidence="2">
    <location>
        <begin position="335"/>
        <end position="362"/>
    </location>
</feature>
<keyword evidence="1" id="KW-0863">Zinc-finger</keyword>
<gene>
    <name evidence="6" type="ORF">CCACVL1_08374</name>
</gene>
<dbReference type="Gene3D" id="3.60.10.10">
    <property type="entry name" value="Endonuclease/exonuclease/phosphatase"/>
    <property type="match status" value="1"/>
</dbReference>
<dbReference type="Pfam" id="PF13456">
    <property type="entry name" value="RVT_3"/>
    <property type="match status" value="1"/>
</dbReference>
<dbReference type="OrthoDB" id="1104016at2759"/>
<feature type="domain" description="Reverse transcriptase" evidence="4">
    <location>
        <begin position="884"/>
        <end position="1165"/>
    </location>
</feature>
<accession>A0A1R3J102</accession>
<dbReference type="SUPFAM" id="SSF53098">
    <property type="entry name" value="Ribonuclease H-like"/>
    <property type="match status" value="1"/>
</dbReference>
<dbReference type="InterPro" id="IPR036691">
    <property type="entry name" value="Endo/exonu/phosph_ase_sf"/>
</dbReference>
<evidence type="ECO:0000313" key="7">
    <source>
        <dbReference type="Proteomes" id="UP000188268"/>
    </source>
</evidence>